<accession>A0A2I2EXW1</accession>
<protein>
    <submittedName>
        <fullName evidence="2">Uncharacterized protein</fullName>
    </submittedName>
</protein>
<evidence type="ECO:0000313" key="2">
    <source>
        <dbReference type="EMBL" id="PLB33210.1"/>
    </source>
</evidence>
<reference evidence="2 3" key="1">
    <citation type="submission" date="2017-12" db="EMBL/GenBank/DDBJ databases">
        <authorList>
            <consortium name="DOE Joint Genome Institute"/>
            <person name="Haridas S."/>
            <person name="Kjaerbolling I."/>
            <person name="Vesth T.C."/>
            <person name="Frisvad J.C."/>
            <person name="Nybo J.L."/>
            <person name="Theobald S."/>
            <person name="Kuo A."/>
            <person name="Bowyer P."/>
            <person name="Matsuda Y."/>
            <person name="Mondo S."/>
            <person name="Lyhne E.K."/>
            <person name="Kogle M.E."/>
            <person name="Clum A."/>
            <person name="Lipzen A."/>
            <person name="Salamov A."/>
            <person name="Ngan C.Y."/>
            <person name="Daum C."/>
            <person name="Chiniquy J."/>
            <person name="Barry K."/>
            <person name="LaButti K."/>
            <person name="Simmons B.A."/>
            <person name="Magnuson J.K."/>
            <person name="Mortensen U.H."/>
            <person name="Larsen T.O."/>
            <person name="Grigoriev I.V."/>
            <person name="Baker S.E."/>
            <person name="Andersen M.R."/>
            <person name="Nordberg H.P."/>
            <person name="Cantor M.N."/>
            <person name="Hua S.X."/>
        </authorList>
    </citation>
    <scope>NUCLEOTIDE SEQUENCE [LARGE SCALE GENOMIC DNA]</scope>
    <source>
        <strain evidence="2 3">CBS 102.13</strain>
    </source>
</reference>
<dbReference type="EMBL" id="KZ559219">
    <property type="protein sequence ID" value="PLB33210.1"/>
    <property type="molecule type" value="Genomic_DNA"/>
</dbReference>
<feature type="transmembrane region" description="Helical" evidence="1">
    <location>
        <begin position="38"/>
        <end position="59"/>
    </location>
</feature>
<dbReference type="GeneID" id="36521804"/>
<name>A0A2I2EXW1_ASPCN</name>
<evidence type="ECO:0000256" key="1">
    <source>
        <dbReference type="SAM" id="Phobius"/>
    </source>
</evidence>
<keyword evidence="1" id="KW-0472">Membrane</keyword>
<dbReference type="RefSeq" id="XP_024667222.1">
    <property type="nucleotide sequence ID" value="XM_024814644.1"/>
</dbReference>
<keyword evidence="3" id="KW-1185">Reference proteome</keyword>
<gene>
    <name evidence="2" type="ORF">BDW47DRAFT_114371</name>
</gene>
<dbReference type="AlphaFoldDB" id="A0A2I2EXW1"/>
<organism evidence="2 3">
    <name type="scientific">Aspergillus candidus</name>
    <dbReference type="NCBI Taxonomy" id="41067"/>
    <lineage>
        <taxon>Eukaryota</taxon>
        <taxon>Fungi</taxon>
        <taxon>Dikarya</taxon>
        <taxon>Ascomycota</taxon>
        <taxon>Pezizomycotina</taxon>
        <taxon>Eurotiomycetes</taxon>
        <taxon>Eurotiomycetidae</taxon>
        <taxon>Eurotiales</taxon>
        <taxon>Aspergillaceae</taxon>
        <taxon>Aspergillus</taxon>
        <taxon>Aspergillus subgen. Circumdati</taxon>
    </lineage>
</organism>
<keyword evidence="1" id="KW-1133">Transmembrane helix</keyword>
<keyword evidence="1" id="KW-0812">Transmembrane</keyword>
<proteinExistence type="predicted"/>
<evidence type="ECO:0000313" key="3">
    <source>
        <dbReference type="Proteomes" id="UP000234585"/>
    </source>
</evidence>
<sequence>MLTSVSFTRLWTLDTVGCWIPGLGAVSRDSEPGFIRSIRVSLSGYFYFLMFLFIFSVLFSP</sequence>
<dbReference type="Proteomes" id="UP000234585">
    <property type="component" value="Unassembled WGS sequence"/>
</dbReference>